<dbReference type="EMBL" id="JADGKB010000056">
    <property type="protein sequence ID" value="KAJ3256061.1"/>
    <property type="molecule type" value="Genomic_DNA"/>
</dbReference>
<dbReference type="Proteomes" id="UP001210925">
    <property type="component" value="Unassembled WGS sequence"/>
</dbReference>
<evidence type="ECO:0000313" key="11">
    <source>
        <dbReference type="Proteomes" id="UP001210925"/>
    </source>
</evidence>
<dbReference type="EC" id="2.7.11.1" evidence="1"/>
<dbReference type="SUPFAM" id="SSF56112">
    <property type="entry name" value="Protein kinase-like (PK-like)"/>
    <property type="match status" value="1"/>
</dbReference>
<evidence type="ECO:0000259" key="9">
    <source>
        <dbReference type="PROSITE" id="PS50011"/>
    </source>
</evidence>
<evidence type="ECO:0000256" key="3">
    <source>
        <dbReference type="ARBA" id="ARBA00022679"/>
    </source>
</evidence>
<evidence type="ECO:0000256" key="5">
    <source>
        <dbReference type="ARBA" id="ARBA00022777"/>
    </source>
</evidence>
<dbReference type="InterPro" id="IPR000719">
    <property type="entry name" value="Prot_kinase_dom"/>
</dbReference>
<keyword evidence="11" id="KW-1185">Reference proteome</keyword>
<dbReference type="Pfam" id="PF00069">
    <property type="entry name" value="Pkinase"/>
    <property type="match status" value="1"/>
</dbReference>
<comment type="catalytic activity">
    <reaction evidence="8">
        <text>L-seryl-[protein] + ATP = O-phospho-L-seryl-[protein] + ADP + H(+)</text>
        <dbReference type="Rhea" id="RHEA:17989"/>
        <dbReference type="Rhea" id="RHEA-COMP:9863"/>
        <dbReference type="Rhea" id="RHEA-COMP:11604"/>
        <dbReference type="ChEBI" id="CHEBI:15378"/>
        <dbReference type="ChEBI" id="CHEBI:29999"/>
        <dbReference type="ChEBI" id="CHEBI:30616"/>
        <dbReference type="ChEBI" id="CHEBI:83421"/>
        <dbReference type="ChEBI" id="CHEBI:456216"/>
        <dbReference type="EC" id="2.7.11.1"/>
    </reaction>
</comment>
<keyword evidence="3" id="KW-0808">Transferase</keyword>
<sequence length="339" mass="38643">MEPDIGIDEQLAHLYFQQLIMAAEYLHSRGISHRDLKPELGNLKLTDFGLATVYRYQGNTRVLTTPCGTPPYVAPEIHTLSYQGDQVDIWSSGIILYVLLSGNTPWAEPTSHDEEFTEFVKRYPHNLDYPPWNLFSDPVFELLVGILNINPKKRFSIADIKRNEWVATPNDMLTDGACNNPEELAERFMAKLSQTQTQDHDMGLSYSQPSELRKIAATQDFREDHSILSFSQPVHYSRGFGSPTKSQRIPEIKGPFVDVFPSAQMTRFYSDCPVQVILHRLCAALDEFLVPFNKINSSKITFTTVDKRKCQIHGDIVIQPTTEANIVSFRKRKVVYSLL</sequence>
<proteinExistence type="predicted"/>
<dbReference type="Gene3D" id="1.10.510.10">
    <property type="entry name" value="Transferase(Phosphotransferase) domain 1"/>
    <property type="match status" value="1"/>
</dbReference>
<evidence type="ECO:0000256" key="2">
    <source>
        <dbReference type="ARBA" id="ARBA00022527"/>
    </source>
</evidence>
<evidence type="ECO:0000256" key="6">
    <source>
        <dbReference type="ARBA" id="ARBA00022840"/>
    </source>
</evidence>
<reference evidence="10" key="1">
    <citation type="submission" date="2020-05" db="EMBL/GenBank/DDBJ databases">
        <title>Phylogenomic resolution of chytrid fungi.</title>
        <authorList>
            <person name="Stajich J.E."/>
            <person name="Amses K."/>
            <person name="Simmons R."/>
            <person name="Seto K."/>
            <person name="Myers J."/>
            <person name="Bonds A."/>
            <person name="Quandt C.A."/>
            <person name="Barry K."/>
            <person name="Liu P."/>
            <person name="Grigoriev I."/>
            <person name="Longcore J.E."/>
            <person name="James T.Y."/>
        </authorList>
    </citation>
    <scope>NUCLEOTIDE SEQUENCE</scope>
    <source>
        <strain evidence="10">PLAUS21</strain>
    </source>
</reference>
<dbReference type="PROSITE" id="PS50011">
    <property type="entry name" value="PROTEIN_KINASE_DOM"/>
    <property type="match status" value="1"/>
</dbReference>
<evidence type="ECO:0000256" key="8">
    <source>
        <dbReference type="ARBA" id="ARBA00048679"/>
    </source>
</evidence>
<evidence type="ECO:0000313" key="10">
    <source>
        <dbReference type="EMBL" id="KAJ3256061.1"/>
    </source>
</evidence>
<dbReference type="GO" id="GO:0007095">
    <property type="term" value="P:mitotic G2 DNA damage checkpoint signaling"/>
    <property type="evidence" value="ECO:0007669"/>
    <property type="project" value="TreeGrafter"/>
</dbReference>
<dbReference type="AlphaFoldDB" id="A0AAD5UER4"/>
<gene>
    <name evidence="10" type="primary">CHK1</name>
    <name evidence="10" type="ORF">HK103_005744</name>
</gene>
<accession>A0AAD5UER4</accession>
<dbReference type="PANTHER" id="PTHR43895:SF32">
    <property type="entry name" value="SERINE_THREONINE-PROTEIN KINASE CHK1"/>
    <property type="match status" value="1"/>
</dbReference>
<organism evidence="10 11">
    <name type="scientific">Boothiomyces macroporosus</name>
    <dbReference type="NCBI Taxonomy" id="261099"/>
    <lineage>
        <taxon>Eukaryota</taxon>
        <taxon>Fungi</taxon>
        <taxon>Fungi incertae sedis</taxon>
        <taxon>Chytridiomycota</taxon>
        <taxon>Chytridiomycota incertae sedis</taxon>
        <taxon>Chytridiomycetes</taxon>
        <taxon>Rhizophydiales</taxon>
        <taxon>Terramycetaceae</taxon>
        <taxon>Boothiomyces</taxon>
    </lineage>
</organism>
<evidence type="ECO:0000256" key="7">
    <source>
        <dbReference type="ARBA" id="ARBA00047899"/>
    </source>
</evidence>
<evidence type="ECO:0000256" key="1">
    <source>
        <dbReference type="ARBA" id="ARBA00012513"/>
    </source>
</evidence>
<dbReference type="GO" id="GO:0005524">
    <property type="term" value="F:ATP binding"/>
    <property type="evidence" value="ECO:0007669"/>
    <property type="project" value="UniProtKB-KW"/>
</dbReference>
<dbReference type="PANTHER" id="PTHR43895">
    <property type="entry name" value="CALCIUM/CALMODULIN-DEPENDENT PROTEIN KINASE KINASE-RELATED"/>
    <property type="match status" value="1"/>
</dbReference>
<keyword evidence="2" id="KW-0723">Serine/threonine-protein kinase</keyword>
<keyword evidence="6" id="KW-0067">ATP-binding</keyword>
<comment type="catalytic activity">
    <reaction evidence="7">
        <text>L-threonyl-[protein] + ATP = O-phospho-L-threonyl-[protein] + ADP + H(+)</text>
        <dbReference type="Rhea" id="RHEA:46608"/>
        <dbReference type="Rhea" id="RHEA-COMP:11060"/>
        <dbReference type="Rhea" id="RHEA-COMP:11605"/>
        <dbReference type="ChEBI" id="CHEBI:15378"/>
        <dbReference type="ChEBI" id="CHEBI:30013"/>
        <dbReference type="ChEBI" id="CHEBI:30616"/>
        <dbReference type="ChEBI" id="CHEBI:61977"/>
        <dbReference type="ChEBI" id="CHEBI:456216"/>
        <dbReference type="EC" id="2.7.11.1"/>
    </reaction>
</comment>
<dbReference type="GO" id="GO:0005737">
    <property type="term" value="C:cytoplasm"/>
    <property type="evidence" value="ECO:0007669"/>
    <property type="project" value="TreeGrafter"/>
</dbReference>
<dbReference type="GO" id="GO:0035861">
    <property type="term" value="C:site of double-strand break"/>
    <property type="evidence" value="ECO:0007669"/>
    <property type="project" value="TreeGrafter"/>
</dbReference>
<comment type="caution">
    <text evidence="10">The sequence shown here is derived from an EMBL/GenBank/DDBJ whole genome shotgun (WGS) entry which is preliminary data.</text>
</comment>
<feature type="domain" description="Protein kinase" evidence="9">
    <location>
        <begin position="1"/>
        <end position="166"/>
    </location>
</feature>
<name>A0AAD5UER4_9FUNG</name>
<dbReference type="GO" id="GO:0005634">
    <property type="term" value="C:nucleus"/>
    <property type="evidence" value="ECO:0007669"/>
    <property type="project" value="TreeGrafter"/>
</dbReference>
<dbReference type="GO" id="GO:0004674">
    <property type="term" value="F:protein serine/threonine kinase activity"/>
    <property type="evidence" value="ECO:0007669"/>
    <property type="project" value="UniProtKB-KW"/>
</dbReference>
<keyword evidence="5 10" id="KW-0418">Kinase</keyword>
<evidence type="ECO:0000256" key="4">
    <source>
        <dbReference type="ARBA" id="ARBA00022741"/>
    </source>
</evidence>
<dbReference type="SMART" id="SM00220">
    <property type="entry name" value="S_TKc"/>
    <property type="match status" value="1"/>
</dbReference>
<keyword evidence="4" id="KW-0547">Nucleotide-binding</keyword>
<dbReference type="InterPro" id="IPR011009">
    <property type="entry name" value="Kinase-like_dom_sf"/>
</dbReference>
<protein>
    <recommendedName>
        <fullName evidence="1">non-specific serine/threonine protein kinase</fullName>
        <ecNumber evidence="1">2.7.11.1</ecNumber>
    </recommendedName>
</protein>